<evidence type="ECO:0000313" key="1">
    <source>
        <dbReference type="EMBL" id="KAK8493034.1"/>
    </source>
</evidence>
<organism evidence="1 2">
    <name type="scientific">Hibiscus sabdariffa</name>
    <name type="common">roselle</name>
    <dbReference type="NCBI Taxonomy" id="183260"/>
    <lineage>
        <taxon>Eukaryota</taxon>
        <taxon>Viridiplantae</taxon>
        <taxon>Streptophyta</taxon>
        <taxon>Embryophyta</taxon>
        <taxon>Tracheophyta</taxon>
        <taxon>Spermatophyta</taxon>
        <taxon>Magnoliopsida</taxon>
        <taxon>eudicotyledons</taxon>
        <taxon>Gunneridae</taxon>
        <taxon>Pentapetalae</taxon>
        <taxon>rosids</taxon>
        <taxon>malvids</taxon>
        <taxon>Malvales</taxon>
        <taxon>Malvaceae</taxon>
        <taxon>Malvoideae</taxon>
        <taxon>Hibiscus</taxon>
    </lineage>
</organism>
<comment type="caution">
    <text evidence="1">The sequence shown here is derived from an EMBL/GenBank/DDBJ whole genome shotgun (WGS) entry which is preliminary data.</text>
</comment>
<dbReference type="PANTHER" id="PTHR46336:SF3">
    <property type="entry name" value="BTB_POZ DOMAIN-CONTAINING PROTEIN POB1"/>
    <property type="match status" value="1"/>
</dbReference>
<protein>
    <submittedName>
        <fullName evidence="1">Uncharacterized protein</fullName>
    </submittedName>
</protein>
<dbReference type="EMBL" id="JBBPBM010000655">
    <property type="protein sequence ID" value="KAK8493034.1"/>
    <property type="molecule type" value="Genomic_DNA"/>
</dbReference>
<name>A0ABR2AIA1_9ROSI</name>
<evidence type="ECO:0000313" key="2">
    <source>
        <dbReference type="Proteomes" id="UP001472677"/>
    </source>
</evidence>
<dbReference type="PANTHER" id="PTHR46336">
    <property type="entry name" value="OS02G0260700 PROTEIN"/>
    <property type="match status" value="1"/>
</dbReference>
<keyword evidence="2" id="KW-1185">Reference proteome</keyword>
<reference evidence="1 2" key="1">
    <citation type="journal article" date="2024" name="G3 (Bethesda)">
        <title>Genome assembly of Hibiscus sabdariffa L. provides insights into metabolisms of medicinal natural products.</title>
        <authorList>
            <person name="Kim T."/>
        </authorList>
    </citation>
    <scope>NUCLEOTIDE SEQUENCE [LARGE SCALE GENOMIC DNA]</scope>
    <source>
        <strain evidence="1">TK-2024</strain>
        <tissue evidence="1">Old leaves</tissue>
    </source>
</reference>
<dbReference type="Proteomes" id="UP001472677">
    <property type="component" value="Unassembled WGS sequence"/>
</dbReference>
<proteinExistence type="predicted"/>
<sequence>MGIVASGMYKLLYMYSNALSVTTTLALLNVLMATDGFEVASCMRYCIRFFRNLPMTPESALLYSDLPSSVSIGEVVRPVTDAARHYVTAHYKDMTKLQEEVMALPLARFESIPVSQ</sequence>
<dbReference type="InterPro" id="IPR045890">
    <property type="entry name" value="POB1-like"/>
</dbReference>
<gene>
    <name evidence="1" type="ORF">V6N12_017017</name>
</gene>
<accession>A0ABR2AIA1</accession>